<dbReference type="RefSeq" id="WP_168277233.1">
    <property type="nucleotide sequence ID" value="NZ_WIEZ01000023.1"/>
</dbReference>
<dbReference type="EMBL" id="WIEZ01000023">
    <property type="protein sequence ID" value="NKM49389.1"/>
    <property type="molecule type" value="Genomic_DNA"/>
</dbReference>
<evidence type="ECO:0000313" key="1">
    <source>
        <dbReference type="EMBL" id="NKM49389.1"/>
    </source>
</evidence>
<sequence>MKIIERDGFNRVVAVYAIYWADGLRHHLVIPHEGYNGFTVVPENKCDVVDPSINGFILRESGGGGDILVHWAAERDDLLDRLIDPPDAEAVAELERRLREDRPPEFASLR</sequence>
<dbReference type="AlphaFoldDB" id="A0A8I2H1V2"/>
<name>A0A8I2H1V2_RHILV</name>
<organism evidence="1 2">
    <name type="scientific">Rhizobium leguminosarum bv. viciae</name>
    <dbReference type="NCBI Taxonomy" id="387"/>
    <lineage>
        <taxon>Bacteria</taxon>
        <taxon>Pseudomonadati</taxon>
        <taxon>Pseudomonadota</taxon>
        <taxon>Alphaproteobacteria</taxon>
        <taxon>Hyphomicrobiales</taxon>
        <taxon>Rhizobiaceae</taxon>
        <taxon>Rhizobium/Agrobacterium group</taxon>
        <taxon>Rhizobium</taxon>
    </lineage>
</organism>
<comment type="caution">
    <text evidence="1">The sequence shown here is derived from an EMBL/GenBank/DDBJ whole genome shotgun (WGS) entry which is preliminary data.</text>
</comment>
<evidence type="ECO:0000313" key="2">
    <source>
        <dbReference type="Proteomes" id="UP000662259"/>
    </source>
</evidence>
<protein>
    <submittedName>
        <fullName evidence="1">Uncharacterized protein</fullName>
    </submittedName>
</protein>
<dbReference type="Proteomes" id="UP000662259">
    <property type="component" value="Unassembled WGS sequence"/>
</dbReference>
<gene>
    <name evidence="1" type="ORF">GFL91_31580</name>
</gene>
<reference evidence="1" key="1">
    <citation type="submission" date="2019-10" db="EMBL/GenBank/DDBJ databases">
        <title>Rhizobium leguminosarum symbiovar viciae collection.</title>
        <authorList>
            <person name="Boivin S."/>
            <person name="Lepetit M."/>
        </authorList>
    </citation>
    <scope>NUCLEOTIDE SEQUENCE</scope>
    <source>
        <strain evidence="1">L143</strain>
    </source>
</reference>
<accession>A0A8I2H1V2</accession>
<proteinExistence type="predicted"/>